<dbReference type="PhylomeDB" id="A0A0G4HKN1"/>
<accession>A0A0G4HKN1</accession>
<evidence type="ECO:0000313" key="1">
    <source>
        <dbReference type="EMBL" id="CEM44658.1"/>
    </source>
</evidence>
<name>A0A0G4HKN1_9ALVE</name>
<sequence length="103" mass="12330">MMQVRRPTRSTQREFWESDIAYFDTGASRSIFLEHYRKYVIWSEEINREINQAKTGVKLKVHKDALFRFSFTEKQTGLCMPMHHRAYLVRDREDGSPSVEPLF</sequence>
<dbReference type="EMBL" id="CDMZ01002981">
    <property type="protein sequence ID" value="CEM44658.1"/>
    <property type="molecule type" value="Genomic_DNA"/>
</dbReference>
<proteinExistence type="predicted"/>
<dbReference type="VEuPathDB" id="CryptoDB:Cvel_28498"/>
<gene>
    <name evidence="1" type="ORF">Cvel_28498</name>
</gene>
<organism evidence="1">
    <name type="scientific">Chromera velia CCMP2878</name>
    <dbReference type="NCBI Taxonomy" id="1169474"/>
    <lineage>
        <taxon>Eukaryota</taxon>
        <taxon>Sar</taxon>
        <taxon>Alveolata</taxon>
        <taxon>Colpodellida</taxon>
        <taxon>Chromeraceae</taxon>
        <taxon>Chromera</taxon>
    </lineage>
</organism>
<protein>
    <submittedName>
        <fullName evidence="1">Uncharacterized protein</fullName>
    </submittedName>
</protein>
<dbReference type="AlphaFoldDB" id="A0A0G4HKN1"/>
<reference evidence="1" key="1">
    <citation type="submission" date="2014-11" db="EMBL/GenBank/DDBJ databases">
        <authorList>
            <person name="Otto D Thomas"/>
            <person name="Naeem Raeece"/>
        </authorList>
    </citation>
    <scope>NUCLEOTIDE SEQUENCE</scope>
</reference>